<dbReference type="InterPro" id="IPR035906">
    <property type="entry name" value="MetI-like_sf"/>
</dbReference>
<feature type="transmembrane region" description="Helical" evidence="9">
    <location>
        <begin position="195"/>
        <end position="213"/>
    </location>
</feature>
<evidence type="ECO:0000256" key="5">
    <source>
        <dbReference type="ARBA" id="ARBA00022692"/>
    </source>
</evidence>
<dbReference type="CDD" id="cd06261">
    <property type="entry name" value="TM_PBP2"/>
    <property type="match status" value="1"/>
</dbReference>
<dbReference type="KEGG" id="boz:DBV39_09440"/>
<dbReference type="Pfam" id="PF00528">
    <property type="entry name" value="BPD_transp_1"/>
    <property type="match status" value="1"/>
</dbReference>
<dbReference type="GO" id="GO:0022857">
    <property type="term" value="F:transmembrane transporter activity"/>
    <property type="evidence" value="ECO:0007669"/>
    <property type="project" value="InterPro"/>
</dbReference>
<sequence>MQEIYYNFFNFEIYKEVFPYLLDGLWMTLLLSALVIPVGVISGLGIGILSITLTSRWSRTLLAIYIDVFRALPPLYLLIFIYFATPFLGIDLPKMLAVVLGFMLNNSSYYGEIFRAGLQSVPHGQVEAARSTGLSAMQTLWHVQIPQATRNVMPDLISNTLEVVKMTTLASAVAMPELLRVARDAQSLVYNPSPIVLAALIYLALLWPIVRLLSRLEHRKLGGGH</sequence>
<dbReference type="Proteomes" id="UP000244571">
    <property type="component" value="Chromosome"/>
</dbReference>
<keyword evidence="7 9" id="KW-1133">Transmembrane helix</keyword>
<evidence type="ECO:0000313" key="11">
    <source>
        <dbReference type="EMBL" id="AWB33896.1"/>
    </source>
</evidence>
<evidence type="ECO:0000256" key="6">
    <source>
        <dbReference type="ARBA" id="ARBA00022970"/>
    </source>
</evidence>
<comment type="similarity">
    <text evidence="2">Belongs to the binding-protein-dependent transport system permease family. HisMQ subfamily.</text>
</comment>
<evidence type="ECO:0000256" key="9">
    <source>
        <dbReference type="RuleBase" id="RU363032"/>
    </source>
</evidence>
<dbReference type="AlphaFoldDB" id="A0A2R4XJ93"/>
<dbReference type="PANTHER" id="PTHR30614:SF0">
    <property type="entry name" value="L-CYSTINE TRANSPORT SYSTEM PERMEASE PROTEIN TCYL"/>
    <property type="match status" value="1"/>
</dbReference>
<evidence type="ECO:0000256" key="7">
    <source>
        <dbReference type="ARBA" id="ARBA00022989"/>
    </source>
</evidence>
<dbReference type="GO" id="GO:0043190">
    <property type="term" value="C:ATP-binding cassette (ABC) transporter complex"/>
    <property type="evidence" value="ECO:0007669"/>
    <property type="project" value="InterPro"/>
</dbReference>
<dbReference type="SUPFAM" id="SSF161098">
    <property type="entry name" value="MetI-like"/>
    <property type="match status" value="1"/>
</dbReference>
<dbReference type="RefSeq" id="WP_108621323.1">
    <property type="nucleotide sequence ID" value="NZ_CP028901.1"/>
</dbReference>
<keyword evidence="6" id="KW-0029">Amino-acid transport</keyword>
<feature type="transmembrane region" description="Helical" evidence="9">
    <location>
        <begin position="25"/>
        <end position="49"/>
    </location>
</feature>
<keyword evidence="5 9" id="KW-0812">Transmembrane</keyword>
<keyword evidence="4" id="KW-1003">Cell membrane</keyword>
<reference evidence="11 12" key="1">
    <citation type="submission" date="2018-04" db="EMBL/GenBank/DDBJ databases">
        <title>Bordetella sp. HZ20 isolated from seawater.</title>
        <authorList>
            <person name="Sun C."/>
        </authorList>
    </citation>
    <scope>NUCLEOTIDE SEQUENCE [LARGE SCALE GENOMIC DNA]</scope>
    <source>
        <strain evidence="11 12">HZ20</strain>
    </source>
</reference>
<dbReference type="EMBL" id="CP028901">
    <property type="protein sequence ID" value="AWB33896.1"/>
    <property type="molecule type" value="Genomic_DNA"/>
</dbReference>
<feature type="domain" description="ABC transmembrane type-1" evidence="10">
    <location>
        <begin position="25"/>
        <end position="214"/>
    </location>
</feature>
<evidence type="ECO:0000256" key="3">
    <source>
        <dbReference type="ARBA" id="ARBA00022448"/>
    </source>
</evidence>
<evidence type="ECO:0000256" key="2">
    <source>
        <dbReference type="ARBA" id="ARBA00010072"/>
    </source>
</evidence>
<evidence type="ECO:0000256" key="8">
    <source>
        <dbReference type="ARBA" id="ARBA00023136"/>
    </source>
</evidence>
<feature type="transmembrane region" description="Helical" evidence="9">
    <location>
        <begin position="61"/>
        <end position="85"/>
    </location>
</feature>
<gene>
    <name evidence="11" type="ORF">DBV39_09440</name>
</gene>
<name>A0A2R4XJ93_9BURK</name>
<dbReference type="GO" id="GO:0006865">
    <property type="term" value="P:amino acid transport"/>
    <property type="evidence" value="ECO:0007669"/>
    <property type="project" value="UniProtKB-KW"/>
</dbReference>
<dbReference type="InterPro" id="IPR000515">
    <property type="entry name" value="MetI-like"/>
</dbReference>
<keyword evidence="8 9" id="KW-0472">Membrane</keyword>
<dbReference type="OrthoDB" id="9814902at2"/>
<proteinExistence type="inferred from homology"/>
<dbReference type="NCBIfam" id="TIGR01726">
    <property type="entry name" value="HEQRo_perm_3TM"/>
    <property type="match status" value="1"/>
</dbReference>
<evidence type="ECO:0000259" key="10">
    <source>
        <dbReference type="PROSITE" id="PS50928"/>
    </source>
</evidence>
<dbReference type="Gene3D" id="1.10.3720.10">
    <property type="entry name" value="MetI-like"/>
    <property type="match status" value="1"/>
</dbReference>
<dbReference type="PROSITE" id="PS50928">
    <property type="entry name" value="ABC_TM1"/>
    <property type="match status" value="1"/>
</dbReference>
<evidence type="ECO:0000256" key="1">
    <source>
        <dbReference type="ARBA" id="ARBA00004429"/>
    </source>
</evidence>
<comment type="subcellular location">
    <subcellularLocation>
        <location evidence="1">Cell inner membrane</location>
        <topology evidence="1">Multi-pass membrane protein</topology>
    </subcellularLocation>
    <subcellularLocation>
        <location evidence="9">Cell membrane</location>
        <topology evidence="9">Multi-pass membrane protein</topology>
    </subcellularLocation>
</comment>
<evidence type="ECO:0000256" key="4">
    <source>
        <dbReference type="ARBA" id="ARBA00022475"/>
    </source>
</evidence>
<dbReference type="InterPro" id="IPR043429">
    <property type="entry name" value="ArtM/GltK/GlnP/TcyL/YhdX-like"/>
</dbReference>
<keyword evidence="12" id="KW-1185">Reference proteome</keyword>
<organism evidence="11 12">
    <name type="scientific">Orrella marina</name>
    <dbReference type="NCBI Taxonomy" id="2163011"/>
    <lineage>
        <taxon>Bacteria</taxon>
        <taxon>Pseudomonadati</taxon>
        <taxon>Pseudomonadota</taxon>
        <taxon>Betaproteobacteria</taxon>
        <taxon>Burkholderiales</taxon>
        <taxon>Alcaligenaceae</taxon>
        <taxon>Orrella</taxon>
    </lineage>
</organism>
<dbReference type="InterPro" id="IPR010065">
    <property type="entry name" value="AA_ABC_transptr_permease_3TM"/>
</dbReference>
<accession>A0A2R4XJ93</accession>
<keyword evidence="3 9" id="KW-0813">Transport</keyword>
<protein>
    <submittedName>
        <fullName evidence="11">Amino acid ABC transporter permease</fullName>
    </submittedName>
</protein>
<evidence type="ECO:0000313" key="12">
    <source>
        <dbReference type="Proteomes" id="UP000244571"/>
    </source>
</evidence>
<dbReference type="PANTHER" id="PTHR30614">
    <property type="entry name" value="MEMBRANE COMPONENT OF AMINO ACID ABC TRANSPORTER"/>
    <property type="match status" value="1"/>
</dbReference>